<organism evidence="2 3">
    <name type="scientific">Trifolium pratense</name>
    <name type="common">Red clover</name>
    <dbReference type="NCBI Taxonomy" id="57577"/>
    <lineage>
        <taxon>Eukaryota</taxon>
        <taxon>Viridiplantae</taxon>
        <taxon>Streptophyta</taxon>
        <taxon>Embryophyta</taxon>
        <taxon>Tracheophyta</taxon>
        <taxon>Spermatophyta</taxon>
        <taxon>Magnoliopsida</taxon>
        <taxon>eudicotyledons</taxon>
        <taxon>Gunneridae</taxon>
        <taxon>Pentapetalae</taxon>
        <taxon>rosids</taxon>
        <taxon>fabids</taxon>
        <taxon>Fabales</taxon>
        <taxon>Fabaceae</taxon>
        <taxon>Papilionoideae</taxon>
        <taxon>50 kb inversion clade</taxon>
        <taxon>NPAAA clade</taxon>
        <taxon>Hologalegina</taxon>
        <taxon>IRL clade</taxon>
        <taxon>Trifolieae</taxon>
        <taxon>Trifolium</taxon>
    </lineage>
</organism>
<comment type="caution">
    <text evidence="2">The sequence shown here is derived from an EMBL/GenBank/DDBJ whole genome shotgun (WGS) entry which is preliminary data.</text>
</comment>
<gene>
    <name evidence="2" type="ORF">L195_g000053</name>
</gene>
<accession>A0A2K3NKS4</accession>
<evidence type="ECO:0000256" key="1">
    <source>
        <dbReference type="SAM" id="Coils"/>
    </source>
</evidence>
<dbReference type="AlphaFoldDB" id="A0A2K3NKS4"/>
<dbReference type="PANTHER" id="PTHR34057">
    <property type="entry name" value="ELONGATION FACTOR"/>
    <property type="match status" value="1"/>
</dbReference>
<name>A0A2K3NKS4_TRIPR</name>
<protein>
    <submittedName>
        <fullName evidence="2">Uncharacterized protein</fullName>
    </submittedName>
</protein>
<sequence length="428" mass="49373">MNARKKSTVTITRWLTIFKPNQVMIEKIESKLELDKTEEGDLGKDNNVTTVETVSISEPNEQKLVLKVETEEDVEVNIIGNCGLKGVEDNCVDIIEIESSSSSSFDGTGSDTELSDFDDEVETRQREEWRKYLRKRKVTDHWRKFIRPIMLRCKWVELKLRKLNAKARKYEKEIAAYDQQKQLDFLKFAVDDFDVKSVPRSEGIQRYKVMRRKRRKRAEEECDPSSYMSNHRLFSYYENNNRDNVAPVEDLPSDVVSDIDFADNVREFKVNSMRSSVDHHNDADKSAIDTIETIEELLSKVEKLKTRINTVMNENPGSFVKAEVEDSLPTDNALRTHEAKAPLIENINNQVIIQNQTAKKELHDFTNVIVKFEDKSVEEQKFIAAAQVSDSDIDTKNVVPNIGSIKACSSSQTHFPRNTRRVKRKFGP</sequence>
<dbReference type="Proteomes" id="UP000236291">
    <property type="component" value="Unassembled WGS sequence"/>
</dbReference>
<proteinExistence type="predicted"/>
<reference evidence="2 3" key="1">
    <citation type="journal article" date="2014" name="Am. J. Bot.">
        <title>Genome assembly and annotation for red clover (Trifolium pratense; Fabaceae).</title>
        <authorList>
            <person name="Istvanek J."/>
            <person name="Jaros M."/>
            <person name="Krenek A."/>
            <person name="Repkova J."/>
        </authorList>
    </citation>
    <scope>NUCLEOTIDE SEQUENCE [LARGE SCALE GENOMIC DNA]</scope>
    <source>
        <strain evidence="3">cv. Tatra</strain>
        <tissue evidence="2">Young leaves</tissue>
    </source>
</reference>
<dbReference type="EMBL" id="ASHM01000015">
    <property type="protein sequence ID" value="PNY03646.1"/>
    <property type="molecule type" value="Genomic_DNA"/>
</dbReference>
<evidence type="ECO:0000313" key="3">
    <source>
        <dbReference type="Proteomes" id="UP000236291"/>
    </source>
</evidence>
<keyword evidence="1" id="KW-0175">Coiled coil</keyword>
<dbReference type="PANTHER" id="PTHR34057:SF17">
    <property type="match status" value="1"/>
</dbReference>
<feature type="coiled-coil region" evidence="1">
    <location>
        <begin position="153"/>
        <end position="180"/>
    </location>
</feature>
<dbReference type="STRING" id="57577.A0A2K3NKS4"/>
<reference evidence="2 3" key="2">
    <citation type="journal article" date="2017" name="Front. Plant Sci.">
        <title>Gene Classification and Mining of Molecular Markers Useful in Red Clover (Trifolium pratense) Breeding.</title>
        <authorList>
            <person name="Istvanek J."/>
            <person name="Dluhosova J."/>
            <person name="Dluhos P."/>
            <person name="Patkova L."/>
            <person name="Nedelnik J."/>
            <person name="Repkova J."/>
        </authorList>
    </citation>
    <scope>NUCLEOTIDE SEQUENCE [LARGE SCALE GENOMIC DNA]</scope>
    <source>
        <strain evidence="3">cv. Tatra</strain>
        <tissue evidence="2">Young leaves</tissue>
    </source>
</reference>
<evidence type="ECO:0000313" key="2">
    <source>
        <dbReference type="EMBL" id="PNY03646.1"/>
    </source>
</evidence>